<proteinExistence type="predicted"/>
<dbReference type="Proteomes" id="UP000700596">
    <property type="component" value="Unassembled WGS sequence"/>
</dbReference>
<protein>
    <submittedName>
        <fullName evidence="1">Uncharacterized protein</fullName>
    </submittedName>
</protein>
<name>A0A9P9D5S0_9PLEO</name>
<dbReference type="EMBL" id="JAGMWT010000020">
    <property type="protein sequence ID" value="KAH7112904.1"/>
    <property type="molecule type" value="Genomic_DNA"/>
</dbReference>
<comment type="caution">
    <text evidence="1">The sequence shown here is derived from an EMBL/GenBank/DDBJ whole genome shotgun (WGS) entry which is preliminary data.</text>
</comment>
<reference evidence="1" key="1">
    <citation type="journal article" date="2021" name="Nat. Commun.">
        <title>Genetic determinants of endophytism in the Arabidopsis root mycobiome.</title>
        <authorList>
            <person name="Mesny F."/>
            <person name="Miyauchi S."/>
            <person name="Thiergart T."/>
            <person name="Pickel B."/>
            <person name="Atanasova L."/>
            <person name="Karlsson M."/>
            <person name="Huettel B."/>
            <person name="Barry K.W."/>
            <person name="Haridas S."/>
            <person name="Chen C."/>
            <person name="Bauer D."/>
            <person name="Andreopoulos W."/>
            <person name="Pangilinan J."/>
            <person name="LaButti K."/>
            <person name="Riley R."/>
            <person name="Lipzen A."/>
            <person name="Clum A."/>
            <person name="Drula E."/>
            <person name="Henrissat B."/>
            <person name="Kohler A."/>
            <person name="Grigoriev I.V."/>
            <person name="Martin F.M."/>
            <person name="Hacquard S."/>
        </authorList>
    </citation>
    <scope>NUCLEOTIDE SEQUENCE</scope>
    <source>
        <strain evidence="1">MPI-CAGE-CH-0243</strain>
    </source>
</reference>
<organism evidence="1 2">
    <name type="scientific">Dendryphion nanum</name>
    <dbReference type="NCBI Taxonomy" id="256645"/>
    <lineage>
        <taxon>Eukaryota</taxon>
        <taxon>Fungi</taxon>
        <taxon>Dikarya</taxon>
        <taxon>Ascomycota</taxon>
        <taxon>Pezizomycotina</taxon>
        <taxon>Dothideomycetes</taxon>
        <taxon>Pleosporomycetidae</taxon>
        <taxon>Pleosporales</taxon>
        <taxon>Torulaceae</taxon>
        <taxon>Dendryphion</taxon>
    </lineage>
</organism>
<accession>A0A9P9D5S0</accession>
<gene>
    <name evidence="1" type="ORF">B0J11DRAFT_511667</name>
</gene>
<evidence type="ECO:0000313" key="1">
    <source>
        <dbReference type="EMBL" id="KAH7112904.1"/>
    </source>
</evidence>
<sequence length="125" mass="13187">MAFLMRNSRGRGYGLGMALAEGWRDIGKDGRRARLRADADKDRGGGSGGSGGRWQCELAAGVKLVVLETREARVIWFVLGGGLVISAIGSPDGAGFSLAGAERPKVAGIPGRRRRSYAQKAEEKG</sequence>
<dbReference type="AlphaFoldDB" id="A0A9P9D5S0"/>
<evidence type="ECO:0000313" key="2">
    <source>
        <dbReference type="Proteomes" id="UP000700596"/>
    </source>
</evidence>
<keyword evidence="2" id="KW-1185">Reference proteome</keyword>